<feature type="transmembrane region" description="Helical" evidence="1">
    <location>
        <begin position="6"/>
        <end position="26"/>
    </location>
</feature>
<keyword evidence="1" id="KW-0812">Transmembrane</keyword>
<accession>A0A7C6EBP3</accession>
<keyword evidence="1" id="KW-1133">Transmembrane helix</keyword>
<dbReference type="InterPro" id="IPR012899">
    <property type="entry name" value="LTXXQ"/>
</dbReference>
<organism evidence="2">
    <name type="scientific">candidate division WOR-3 bacterium</name>
    <dbReference type="NCBI Taxonomy" id="2052148"/>
    <lineage>
        <taxon>Bacteria</taxon>
        <taxon>Bacteria division WOR-3</taxon>
    </lineage>
</organism>
<dbReference type="Gene3D" id="1.20.120.1490">
    <property type="match status" value="1"/>
</dbReference>
<sequence length="169" mass="20060">MKSKAIILLLVVSLGINIGLILWLTLPRPSPRRIEAYDIRHGWRKGKLRYRLNLLESQVKTIEAIQETTFGKIWAIRETLTVKRQELINILRESQPDNSTLQQLVKEIADLQTEIELGLAENILALKKVLTPEQQEQFFELFQKRLRHHAEFKINRRPFSPKHWEYKNW</sequence>
<evidence type="ECO:0000313" key="2">
    <source>
        <dbReference type="EMBL" id="HHS51240.1"/>
    </source>
</evidence>
<evidence type="ECO:0000256" key="1">
    <source>
        <dbReference type="SAM" id="Phobius"/>
    </source>
</evidence>
<name>A0A7C6EBP3_UNCW3</name>
<dbReference type="InterPro" id="IPR025961">
    <property type="entry name" value="Metal_resist"/>
</dbReference>
<dbReference type="GO" id="GO:0042597">
    <property type="term" value="C:periplasmic space"/>
    <property type="evidence" value="ECO:0007669"/>
    <property type="project" value="InterPro"/>
</dbReference>
<reference evidence="2" key="1">
    <citation type="journal article" date="2020" name="mSystems">
        <title>Genome- and Community-Level Interaction Insights into Carbon Utilization and Element Cycling Functions of Hydrothermarchaeota in Hydrothermal Sediment.</title>
        <authorList>
            <person name="Zhou Z."/>
            <person name="Liu Y."/>
            <person name="Xu W."/>
            <person name="Pan J."/>
            <person name="Luo Z.H."/>
            <person name="Li M."/>
        </authorList>
    </citation>
    <scope>NUCLEOTIDE SEQUENCE [LARGE SCALE GENOMIC DNA]</scope>
    <source>
        <strain evidence="2">SpSt-876</strain>
    </source>
</reference>
<comment type="caution">
    <text evidence="2">The sequence shown here is derived from an EMBL/GenBank/DDBJ whole genome shotgun (WGS) entry which is preliminary data.</text>
</comment>
<keyword evidence="1" id="KW-0472">Membrane</keyword>
<dbReference type="Pfam" id="PF13801">
    <property type="entry name" value="Metal_resist"/>
    <property type="match status" value="1"/>
</dbReference>
<protein>
    <submittedName>
        <fullName evidence="2">Periplasmic heavy metal sensor</fullName>
    </submittedName>
</protein>
<dbReference type="CDD" id="cd09916">
    <property type="entry name" value="CpxP_like"/>
    <property type="match status" value="1"/>
</dbReference>
<dbReference type="EMBL" id="DTLI01000002">
    <property type="protein sequence ID" value="HHS51240.1"/>
    <property type="molecule type" value="Genomic_DNA"/>
</dbReference>
<dbReference type="AlphaFoldDB" id="A0A7C6EBP3"/>
<gene>
    <name evidence="2" type="ORF">ENW73_00025</name>
</gene>
<proteinExistence type="predicted"/>